<accession>A0A5M8PFF5</accession>
<dbReference type="PROSITE" id="PS50082">
    <property type="entry name" value="WD_REPEATS_2"/>
    <property type="match status" value="1"/>
</dbReference>
<evidence type="ECO:0000313" key="5">
    <source>
        <dbReference type="Proteomes" id="UP000324767"/>
    </source>
</evidence>
<evidence type="ECO:0000313" key="4">
    <source>
        <dbReference type="EMBL" id="KAA6407630.1"/>
    </source>
</evidence>
<evidence type="ECO:0000256" key="2">
    <source>
        <dbReference type="ARBA" id="ARBA00022737"/>
    </source>
</evidence>
<sequence length="313" mass="34125">MSAAQVELSDPPSDAISALRFAPTGLRLLVASWDKHVYLYDTAESGGRLLEKFEYRAPVLDVCFGEDEKEAFTAGLDWDVRKTNLSTGEQTILSSHSAGVKSVVYSPPHSMLISASWDSTLHIHHPSHPSQVPTTIHLPSKPFSLSLTPTKLVVAMASRALHIYDLKALSVLSAQASQPPPNTIDVQPWQRRESSLKFMTRAVACMPNDDGYASSSIEGRVAVEWFDPSEASQARKYAFKCHRQPSPEGIDVIYPVNALAFHPVHGSFASGGGTGWWRFGTGSPRGGLGSISGIRRVSRRCASRPTGGIWRWG</sequence>
<name>A0A5M8PFF5_9LECA</name>
<dbReference type="InterPro" id="IPR036322">
    <property type="entry name" value="WD40_repeat_dom_sf"/>
</dbReference>
<organism evidence="4 5">
    <name type="scientific">Lasallia pustulata</name>
    <dbReference type="NCBI Taxonomy" id="136370"/>
    <lineage>
        <taxon>Eukaryota</taxon>
        <taxon>Fungi</taxon>
        <taxon>Dikarya</taxon>
        <taxon>Ascomycota</taxon>
        <taxon>Pezizomycotina</taxon>
        <taxon>Lecanoromycetes</taxon>
        <taxon>OSLEUM clade</taxon>
        <taxon>Umbilicariomycetidae</taxon>
        <taxon>Umbilicariales</taxon>
        <taxon>Umbilicariaceae</taxon>
        <taxon>Lasallia</taxon>
    </lineage>
</organism>
<gene>
    <name evidence="4" type="ORF">FRX48_08468</name>
</gene>
<dbReference type="Pfam" id="PF00400">
    <property type="entry name" value="WD40"/>
    <property type="match status" value="2"/>
</dbReference>
<evidence type="ECO:0000256" key="3">
    <source>
        <dbReference type="PROSITE-ProRule" id="PRU00221"/>
    </source>
</evidence>
<dbReference type="Proteomes" id="UP000324767">
    <property type="component" value="Unassembled WGS sequence"/>
</dbReference>
<dbReference type="SUPFAM" id="SSF50978">
    <property type="entry name" value="WD40 repeat-like"/>
    <property type="match status" value="1"/>
</dbReference>
<dbReference type="Gene3D" id="2.130.10.10">
    <property type="entry name" value="YVTN repeat-like/Quinoprotein amine dehydrogenase"/>
    <property type="match status" value="1"/>
</dbReference>
<dbReference type="SMART" id="SM00320">
    <property type="entry name" value="WD40"/>
    <property type="match status" value="4"/>
</dbReference>
<dbReference type="PANTHER" id="PTHR10971">
    <property type="entry name" value="MRNA EXPORT FACTOR AND BUB3"/>
    <property type="match status" value="1"/>
</dbReference>
<dbReference type="InterPro" id="IPR015943">
    <property type="entry name" value="WD40/YVTN_repeat-like_dom_sf"/>
</dbReference>
<comment type="caution">
    <text evidence="4">The sequence shown here is derived from an EMBL/GenBank/DDBJ whole genome shotgun (WGS) entry which is preliminary data.</text>
</comment>
<reference evidence="4 5" key="1">
    <citation type="submission" date="2019-09" db="EMBL/GenBank/DDBJ databases">
        <title>The hologenome of the rock-dwelling lichen Lasallia pustulata.</title>
        <authorList>
            <person name="Greshake Tzovaras B."/>
            <person name="Segers F."/>
            <person name="Bicker A."/>
            <person name="Dal Grande F."/>
            <person name="Otte J."/>
            <person name="Hankeln T."/>
            <person name="Schmitt I."/>
            <person name="Ebersberger I."/>
        </authorList>
    </citation>
    <scope>NUCLEOTIDE SEQUENCE [LARGE SCALE GENOMIC DNA]</scope>
    <source>
        <strain evidence="4">A1-1</strain>
    </source>
</reference>
<feature type="repeat" description="WD" evidence="3">
    <location>
        <begin position="93"/>
        <end position="123"/>
    </location>
</feature>
<proteinExistence type="predicted"/>
<keyword evidence="1 3" id="KW-0853">WD repeat</keyword>
<protein>
    <submittedName>
        <fullName evidence="4">Uncharacterized protein</fullName>
    </submittedName>
</protein>
<dbReference type="InterPro" id="IPR001680">
    <property type="entry name" value="WD40_rpt"/>
</dbReference>
<keyword evidence="2" id="KW-0677">Repeat</keyword>
<dbReference type="AlphaFoldDB" id="A0A5M8PFF5"/>
<evidence type="ECO:0000256" key="1">
    <source>
        <dbReference type="ARBA" id="ARBA00022574"/>
    </source>
</evidence>
<dbReference type="OrthoDB" id="10262475at2759"/>
<dbReference type="EMBL" id="VXIT01000016">
    <property type="protein sequence ID" value="KAA6407630.1"/>
    <property type="molecule type" value="Genomic_DNA"/>
</dbReference>